<dbReference type="RefSeq" id="WP_109414503.1">
    <property type="nucleotide sequence ID" value="NZ_QEAS01000002.1"/>
</dbReference>
<dbReference type="InterPro" id="IPR029052">
    <property type="entry name" value="Metallo-depent_PP-like"/>
</dbReference>
<keyword evidence="3" id="KW-0732">Signal</keyword>
<evidence type="ECO:0008006" key="8">
    <source>
        <dbReference type="Google" id="ProtNLM"/>
    </source>
</evidence>
<dbReference type="Pfam" id="PF01103">
    <property type="entry name" value="Omp85"/>
    <property type="match status" value="1"/>
</dbReference>
<evidence type="ECO:0000259" key="4">
    <source>
        <dbReference type="Pfam" id="PF00149"/>
    </source>
</evidence>
<feature type="domain" description="Calcineurin-like phosphoesterase" evidence="4">
    <location>
        <begin position="26"/>
        <end position="222"/>
    </location>
</feature>
<dbReference type="Pfam" id="PF00149">
    <property type="entry name" value="Metallophos"/>
    <property type="match status" value="1"/>
</dbReference>
<dbReference type="EMBL" id="QEAS01000002">
    <property type="protein sequence ID" value="PWG82224.1"/>
    <property type="molecule type" value="Genomic_DNA"/>
</dbReference>
<keyword evidence="7" id="KW-1185">Reference proteome</keyword>
<dbReference type="AlphaFoldDB" id="A0A2U2PLR4"/>
<evidence type="ECO:0000313" key="6">
    <source>
        <dbReference type="EMBL" id="PWG82224.1"/>
    </source>
</evidence>
<evidence type="ECO:0000256" key="1">
    <source>
        <dbReference type="ARBA" id="ARBA00004370"/>
    </source>
</evidence>
<organism evidence="6 7">
    <name type="scientific">Pararcticibacter amylolyticus</name>
    <dbReference type="NCBI Taxonomy" id="2173175"/>
    <lineage>
        <taxon>Bacteria</taxon>
        <taxon>Pseudomonadati</taxon>
        <taxon>Bacteroidota</taxon>
        <taxon>Sphingobacteriia</taxon>
        <taxon>Sphingobacteriales</taxon>
        <taxon>Sphingobacteriaceae</taxon>
        <taxon>Pararcticibacter</taxon>
    </lineage>
</organism>
<comment type="subcellular location">
    <subcellularLocation>
        <location evidence="1">Membrane</location>
    </subcellularLocation>
</comment>
<evidence type="ECO:0000259" key="5">
    <source>
        <dbReference type="Pfam" id="PF01103"/>
    </source>
</evidence>
<name>A0A2U2PLR4_9SPHI</name>
<sequence length="1201" mass="135495">MKKLSIAVFLLIVSLKALAQDSVLYRVILIGDAGEMDPQQKNIITDAAKRALAGRSAAVYLGDNIYPSGIGLPGSKDEETTKAILKSQYLPLRNAGIPVFFIPGNHDWDRSGPLGLEKVKRQWAFLNEQNDSLLRMLPPDGCPDPVAINFSENLTMIAFDSEWWLYTYPKENRDADCDCRTKEEVIARMKELLYQNRNKVILLASHHPFQSYGTHGGHFSLKDHLFPLTAVNKNLYLPLPLVGSFYPLLRNTFTNPEDLRHPLYQDMIKNVNRVSGDFPNIIHVAGHEHGLQLIRNNKLQVVSGSGAKRSFAAKGKHSLFAEATQGYVTADILTDRSIKLTYYILKDETVIPAFEYRKPYVPASAEESVLYKQFTGDSITVAAHESYDRVSKIHRKLFGENYRKEWAADTRLPLIRISEIKGGLTPVKRGGGMQSVSLRLRDKTGKEWVIRSVEKSPDLLLPPQLRETFARDWLDDAVSAQHPYSALVIPPIADAVGVPHSNPIIGVIAPDKSLGIYEQDFVNKVCLLEEREPAGDSDNSFKMLEKLKKDNDNSYDSETFLKARLIDLLTGDWDRHEDQWRWVDLKEGNEEYYQGVPRDRDQVFRVSDGIFPRLAKRRWIAPTLQGFNGKIDDVRYSLFKTRFVNALPASQLSYERWMKITEDFVAAVTDSVLETALKQLPASSYHLRHDELLGKLKERRANIPGAMAEYYRFINKIQDIRLSDKNEKVTITEDPGNWIQLSVNKVNKDGELAGTIMSKSYDPVITKEIRIYTGDGNDSTIINAGHSPVKFRIIGNKGTKKYNIIEAAKTVDIYGKDDLSTADFEGSKIRKHLSGDSLNTAFVPVNLYNVTMPLASVGINLDDGFLMGIGFRHTQQEGFRTVPFANSQSVLLTHSFSTKAFRIIYNGIWIHAVGKADFTLNATVNAPDNTMNFFGRGNETEFDKSGDFKKYYRTRFDTYTVEPALRWKNEKGTSLSVGPSLQYYSCDRSDNEGRFINNTSMINSYDSLTIGKRKLHGGLAVQLTADKRNNPVLPSWGSLINVRIQAYKGLNNYSESFIQVLPQVSFYKSLNRKSTIVLAERAGGGITAGKTTFYQSLFLGGQDNLLGFRQFRFAGQHLFYNNIEIRAKITDVMSYILPGQLGIMGLYDTGRVWEKGENSSVWHHGAGAGLYFAPAQMALFRFLATYSKEGWYPSVAMNYRF</sequence>
<evidence type="ECO:0000313" key="7">
    <source>
        <dbReference type="Proteomes" id="UP000245647"/>
    </source>
</evidence>
<comment type="caution">
    <text evidence="6">The sequence shown here is derived from an EMBL/GenBank/DDBJ whole genome shotgun (WGS) entry which is preliminary data.</text>
</comment>
<protein>
    <recommendedName>
        <fullName evidence="8">Bacterial surface antigen (D15) domain-containing protein</fullName>
    </recommendedName>
</protein>
<dbReference type="SUPFAM" id="SSF56300">
    <property type="entry name" value="Metallo-dependent phosphatases"/>
    <property type="match status" value="1"/>
</dbReference>
<gene>
    <name evidence="6" type="ORF">DDR33_04220</name>
</gene>
<dbReference type="Gene3D" id="3.60.21.10">
    <property type="match status" value="1"/>
</dbReference>
<dbReference type="Proteomes" id="UP000245647">
    <property type="component" value="Unassembled WGS sequence"/>
</dbReference>
<evidence type="ECO:0000256" key="2">
    <source>
        <dbReference type="ARBA" id="ARBA00023136"/>
    </source>
</evidence>
<keyword evidence="2" id="KW-0472">Membrane</keyword>
<dbReference type="GO" id="GO:0016787">
    <property type="term" value="F:hydrolase activity"/>
    <property type="evidence" value="ECO:0007669"/>
    <property type="project" value="InterPro"/>
</dbReference>
<dbReference type="GO" id="GO:0019867">
    <property type="term" value="C:outer membrane"/>
    <property type="evidence" value="ECO:0007669"/>
    <property type="project" value="InterPro"/>
</dbReference>
<dbReference type="OrthoDB" id="333971at2"/>
<dbReference type="InterPro" id="IPR004843">
    <property type="entry name" value="Calcineurin-like_PHP"/>
</dbReference>
<dbReference type="Gene3D" id="2.40.160.50">
    <property type="entry name" value="membrane protein fhac: a member of the omp85/tpsb transporter family"/>
    <property type="match status" value="1"/>
</dbReference>
<feature type="chain" id="PRO_5015768208" description="Bacterial surface antigen (D15) domain-containing protein" evidence="3">
    <location>
        <begin position="20"/>
        <end position="1201"/>
    </location>
</feature>
<accession>A0A2U2PLR4</accession>
<feature type="domain" description="Bacterial surface antigen (D15)" evidence="5">
    <location>
        <begin position="942"/>
        <end position="1182"/>
    </location>
</feature>
<reference evidence="6 7" key="1">
    <citation type="submission" date="2018-04" db="EMBL/GenBank/DDBJ databases">
        <title>Pedobacter chongqingensis sp. nov., isolated from a rottenly hemp rope.</title>
        <authorList>
            <person name="Cai Y."/>
        </authorList>
    </citation>
    <scope>NUCLEOTIDE SEQUENCE [LARGE SCALE GENOMIC DNA]</scope>
    <source>
        <strain evidence="6 7">FJ4-8</strain>
    </source>
</reference>
<evidence type="ECO:0000256" key="3">
    <source>
        <dbReference type="SAM" id="SignalP"/>
    </source>
</evidence>
<dbReference type="InterPro" id="IPR000184">
    <property type="entry name" value="Bac_surfAg_D15"/>
</dbReference>
<feature type="signal peptide" evidence="3">
    <location>
        <begin position="1"/>
        <end position="19"/>
    </location>
</feature>
<proteinExistence type="predicted"/>